<proteinExistence type="predicted"/>
<feature type="domain" description="ABC transporter" evidence="1">
    <location>
        <begin position="4"/>
        <end position="235"/>
    </location>
</feature>
<protein>
    <submittedName>
        <fullName evidence="2">ATP-binding cassette domain-containing protein</fullName>
    </submittedName>
</protein>
<dbReference type="Proteomes" id="UP000737555">
    <property type="component" value="Unassembled WGS sequence"/>
</dbReference>
<dbReference type="EMBL" id="JABMJE010000024">
    <property type="protein sequence ID" value="NQS77660.1"/>
    <property type="molecule type" value="Genomic_DNA"/>
</dbReference>
<dbReference type="GO" id="GO:0005524">
    <property type="term" value="F:ATP binding"/>
    <property type="evidence" value="ECO:0007669"/>
    <property type="project" value="UniProtKB-KW"/>
</dbReference>
<accession>A0A8T7H4Y5</accession>
<sequence>MNAFSVEDLIERLDRLHARGPIPFDAKRGEILGILCPCGQDRRTLIAILMTTLFPLPGFAEHSPLAVLGNLGDVRRSMGVVLQDPVLDPALTARENLEFQARLHGLDDRIRRRRIPEVIGLFGLSGVADAAVGTCSPATARRLEIARAFIAHPAVLFLAEPTRELDDSGRREIRDLLRRLNRERRVTIIFTTHDMADTVAICDRVAVVDCGEVVALDTPEMFQAVMEIDDAPLELDDIS</sequence>
<name>A0A8T7H4Y5_9EURY</name>
<dbReference type="GO" id="GO:0016887">
    <property type="term" value="F:ATP hydrolysis activity"/>
    <property type="evidence" value="ECO:0007669"/>
    <property type="project" value="InterPro"/>
</dbReference>
<dbReference type="Pfam" id="PF00005">
    <property type="entry name" value="ABC_tran"/>
    <property type="match status" value="1"/>
</dbReference>
<dbReference type="InterPro" id="IPR027417">
    <property type="entry name" value="P-loop_NTPase"/>
</dbReference>
<dbReference type="SUPFAM" id="SSF52540">
    <property type="entry name" value="P-loop containing nucleoside triphosphate hydrolases"/>
    <property type="match status" value="1"/>
</dbReference>
<reference evidence="2" key="1">
    <citation type="submission" date="2020-05" db="EMBL/GenBank/DDBJ databases">
        <title>The first insight into the ecology of ammonia-tolerant syntrophic propionate oxidizing bacteria.</title>
        <authorList>
            <person name="Singh A."/>
            <person name="Schnurer A."/>
            <person name="Westerholm M."/>
        </authorList>
    </citation>
    <scope>NUCLEOTIDE SEQUENCE</scope>
    <source>
        <strain evidence="2">MAG54</strain>
    </source>
</reference>
<dbReference type="PANTHER" id="PTHR43582:SF2">
    <property type="entry name" value="LINEARMYCIN RESISTANCE ATP-BINDING PROTEIN LNRL"/>
    <property type="match status" value="1"/>
</dbReference>
<gene>
    <name evidence="2" type="ORF">HQQ74_02900</name>
</gene>
<dbReference type="Gene3D" id="3.40.50.300">
    <property type="entry name" value="P-loop containing nucleotide triphosphate hydrolases"/>
    <property type="match status" value="1"/>
</dbReference>
<evidence type="ECO:0000259" key="1">
    <source>
        <dbReference type="PROSITE" id="PS50893"/>
    </source>
</evidence>
<dbReference type="PROSITE" id="PS50893">
    <property type="entry name" value="ABC_TRANSPORTER_2"/>
    <property type="match status" value="1"/>
</dbReference>
<keyword evidence="2" id="KW-0067">ATP-binding</keyword>
<evidence type="ECO:0000313" key="3">
    <source>
        <dbReference type="Proteomes" id="UP000737555"/>
    </source>
</evidence>
<dbReference type="AlphaFoldDB" id="A0A8T7H4Y5"/>
<evidence type="ECO:0000313" key="2">
    <source>
        <dbReference type="EMBL" id="NQS77660.1"/>
    </source>
</evidence>
<comment type="caution">
    <text evidence="2">The sequence shown here is derived from an EMBL/GenBank/DDBJ whole genome shotgun (WGS) entry which is preliminary data.</text>
</comment>
<dbReference type="InterPro" id="IPR003439">
    <property type="entry name" value="ABC_transporter-like_ATP-bd"/>
</dbReference>
<organism evidence="2 3">
    <name type="scientific">Methanoculleus bourgensis</name>
    <dbReference type="NCBI Taxonomy" id="83986"/>
    <lineage>
        <taxon>Archaea</taxon>
        <taxon>Methanobacteriati</taxon>
        <taxon>Methanobacteriota</taxon>
        <taxon>Stenosarchaea group</taxon>
        <taxon>Methanomicrobia</taxon>
        <taxon>Methanomicrobiales</taxon>
        <taxon>Methanomicrobiaceae</taxon>
        <taxon>Methanoculleus</taxon>
    </lineage>
</organism>
<dbReference type="PANTHER" id="PTHR43582">
    <property type="entry name" value="LINEARMYCIN RESISTANCE ATP-BINDING PROTEIN LNRL"/>
    <property type="match status" value="1"/>
</dbReference>
<keyword evidence="2" id="KW-0547">Nucleotide-binding</keyword>